<keyword evidence="13" id="KW-1185">Reference proteome</keyword>
<feature type="compositionally biased region" description="Polar residues" evidence="10">
    <location>
        <begin position="524"/>
        <end position="535"/>
    </location>
</feature>
<dbReference type="Pfam" id="PF01106">
    <property type="entry name" value="NifU"/>
    <property type="match status" value="1"/>
</dbReference>
<dbReference type="SMART" id="SM00176">
    <property type="entry name" value="RAN"/>
    <property type="match status" value="1"/>
</dbReference>
<dbReference type="Pfam" id="PF00071">
    <property type="entry name" value="Ras"/>
    <property type="match status" value="1"/>
</dbReference>
<dbReference type="SUPFAM" id="SSF117916">
    <property type="entry name" value="Fe-S cluster assembly (FSCA) domain-like"/>
    <property type="match status" value="1"/>
</dbReference>
<dbReference type="Gene3D" id="2.130.10.10">
    <property type="entry name" value="YVTN repeat-like/Quinoprotein amine dehydrogenase"/>
    <property type="match status" value="1"/>
</dbReference>
<feature type="region of interest" description="Disordered" evidence="10">
    <location>
        <begin position="786"/>
        <end position="805"/>
    </location>
</feature>
<dbReference type="SMART" id="SM00175">
    <property type="entry name" value="RAB"/>
    <property type="match status" value="1"/>
</dbReference>
<feature type="compositionally biased region" description="Basic and acidic residues" evidence="10">
    <location>
        <begin position="787"/>
        <end position="800"/>
    </location>
</feature>
<reference evidence="12" key="2">
    <citation type="submission" date="2021-08" db="EMBL/GenBank/DDBJ databases">
        <authorList>
            <person name="Eriksson T."/>
        </authorList>
    </citation>
    <scope>NUCLEOTIDE SEQUENCE</scope>
    <source>
        <strain evidence="12">Stoneville</strain>
        <tissue evidence="12">Whole head</tissue>
    </source>
</reference>
<evidence type="ECO:0000259" key="11">
    <source>
        <dbReference type="SMART" id="SM00932"/>
    </source>
</evidence>
<dbReference type="Gene3D" id="3.30.1370.70">
    <property type="entry name" value="Scaffold protein Nfu/NifU, N-terminal domain"/>
    <property type="match status" value="1"/>
</dbReference>
<dbReference type="Proteomes" id="UP000719412">
    <property type="component" value="Unassembled WGS sequence"/>
</dbReference>
<evidence type="ECO:0000256" key="10">
    <source>
        <dbReference type="SAM" id="MobiDB-lite"/>
    </source>
</evidence>
<dbReference type="SMART" id="SM00932">
    <property type="entry name" value="Nfu_N"/>
    <property type="match status" value="1"/>
</dbReference>
<feature type="domain" description="Scaffold protein Nfu/NifU N-terminal" evidence="11">
    <location>
        <begin position="52"/>
        <end position="140"/>
    </location>
</feature>
<evidence type="ECO:0000256" key="4">
    <source>
        <dbReference type="ARBA" id="ARBA00018782"/>
    </source>
</evidence>
<reference evidence="12" key="1">
    <citation type="journal article" date="2020" name="J Insects Food Feed">
        <title>The yellow mealworm (Tenebrio molitor) genome: a resource for the emerging insects as food and feed industry.</title>
        <authorList>
            <person name="Eriksson T."/>
            <person name="Andere A."/>
            <person name="Kelstrup H."/>
            <person name="Emery V."/>
            <person name="Picard C."/>
        </authorList>
    </citation>
    <scope>NUCLEOTIDE SEQUENCE</scope>
    <source>
        <strain evidence="12">Stoneville</strain>
        <tissue evidence="12">Whole head</tissue>
    </source>
</reference>
<evidence type="ECO:0000256" key="8">
    <source>
        <dbReference type="ARBA" id="ARBA00023014"/>
    </source>
</evidence>
<evidence type="ECO:0000256" key="2">
    <source>
        <dbReference type="ARBA" id="ARBA00004173"/>
    </source>
</evidence>
<dbReference type="Pfam" id="PF08712">
    <property type="entry name" value="Nfu_N"/>
    <property type="match status" value="1"/>
</dbReference>
<dbReference type="EMBL" id="JABDTM020028243">
    <property type="protein sequence ID" value="KAH0809262.1"/>
    <property type="molecule type" value="Genomic_DNA"/>
</dbReference>
<accession>A0A8J6H7F7</accession>
<dbReference type="InterPro" id="IPR034904">
    <property type="entry name" value="FSCA_dom_sf"/>
</dbReference>
<dbReference type="InterPro" id="IPR036498">
    <property type="entry name" value="Nfu/NifU_N_sf"/>
</dbReference>
<keyword evidence="5" id="KW-0479">Metal-binding</keyword>
<dbReference type="InterPro" id="IPR036322">
    <property type="entry name" value="WD40_repeat_dom_sf"/>
</dbReference>
<proteinExistence type="inferred from homology"/>
<dbReference type="CDD" id="cd01861">
    <property type="entry name" value="Rab6"/>
    <property type="match status" value="1"/>
</dbReference>
<dbReference type="SUPFAM" id="SSF52540">
    <property type="entry name" value="P-loop containing nucleoside triphosphate hydrolases"/>
    <property type="match status" value="1"/>
</dbReference>
<keyword evidence="7" id="KW-0408">Iron</keyword>
<dbReference type="PROSITE" id="PS51419">
    <property type="entry name" value="RAB"/>
    <property type="match status" value="1"/>
</dbReference>
<protein>
    <recommendedName>
        <fullName evidence="4">NFU1 iron-sulfur cluster scaffold homolog, mitochondrial</fullName>
    </recommendedName>
</protein>
<comment type="subcellular location">
    <subcellularLocation>
        <location evidence="2">Mitochondrion</location>
    </subcellularLocation>
</comment>
<evidence type="ECO:0000313" key="13">
    <source>
        <dbReference type="Proteomes" id="UP000719412"/>
    </source>
</evidence>
<dbReference type="GO" id="GO:0051536">
    <property type="term" value="F:iron-sulfur cluster binding"/>
    <property type="evidence" value="ECO:0007669"/>
    <property type="project" value="UniProtKB-KW"/>
</dbReference>
<keyword evidence="6" id="KW-0809">Transit peptide</keyword>
<dbReference type="FunFam" id="3.30.300.130:FF:000001">
    <property type="entry name" value="NFU1 iron-sulfur cluster scaffold"/>
    <property type="match status" value="1"/>
</dbReference>
<comment type="caution">
    <text evidence="12">The sequence shown here is derived from an EMBL/GenBank/DDBJ whole genome shotgun (WGS) entry which is preliminary data.</text>
</comment>
<dbReference type="FunFam" id="3.40.50.300:FF:000823">
    <property type="entry name" value="Small GTPase RAB, putative"/>
    <property type="match status" value="1"/>
</dbReference>
<evidence type="ECO:0000256" key="3">
    <source>
        <dbReference type="ARBA" id="ARBA00006420"/>
    </source>
</evidence>
<dbReference type="PROSITE" id="PS51420">
    <property type="entry name" value="RHO"/>
    <property type="match status" value="1"/>
</dbReference>
<dbReference type="SMART" id="SM00174">
    <property type="entry name" value="RHO"/>
    <property type="match status" value="1"/>
</dbReference>
<dbReference type="PRINTS" id="PR00449">
    <property type="entry name" value="RASTRNSFRMNG"/>
</dbReference>
<dbReference type="PANTHER" id="PTHR11178:SF1">
    <property type="entry name" value="NFU1 IRON-SULFUR CLUSTER SCAFFOLD HOMOLOG, MITOCHONDRIAL"/>
    <property type="match status" value="1"/>
</dbReference>
<comment type="similarity">
    <text evidence="3">Belongs to the NifU family.</text>
</comment>
<dbReference type="GO" id="GO:0005739">
    <property type="term" value="C:mitochondrion"/>
    <property type="evidence" value="ECO:0007669"/>
    <property type="project" value="UniProtKB-SubCell"/>
</dbReference>
<dbReference type="Gene3D" id="3.40.50.300">
    <property type="entry name" value="P-loop containing nucleotide triphosphate hydrolases"/>
    <property type="match status" value="1"/>
</dbReference>
<dbReference type="Gene3D" id="3.30.300.130">
    <property type="entry name" value="Fe-S cluster assembly (FSCA)"/>
    <property type="match status" value="1"/>
</dbReference>
<sequence>MWRNSFRVLCKLPPLGKKLAPTVQKVPNWTPSPAIVGTSRAISITSQLSMFVQTQDTPNPNSLKFLPGVKVLEEGQTMDFPTGQAAFCSPLGKLLFRIDGVKSVFLGPDFITVTKTDDEVEWKIIKPEIFATIMDFFASGLPVLTDATPNSDTQINEDDSEIVQMIKELLDTRIRPTVQEDGGDIIFIGYDDGIVKLKLQGACTSCPSSIVTLKNGVQNMLQFYIPEVLGVEQVQDEVDLVSEQHLRSLQKYKLVFLGEQSVGKTSIITKFMYDSFDTAYQATVGIDFLSKTMYLSDKTVRLQLWDTAGQERFRSLIPAYIRDSSVAVVVYDVTNQESFHQTTKWINDVRIERGDAVIVFLVGNKVDLADLRQVSREDGEEKAKELNVTFVETSAKVGLNIKLLFKKIAEVLVISDEPKNDFTELQEINLEKNNLYPIDKSSVVNSVIGLPLMPQVPIPTRPLTDSGDAKMLLFLSPLFFVLVALLSTRKNHPEPARKLPGADLDPPRKHPEPSLNPPGADPESTWSLAGNQPEPTWNPPGADPQTTRSRPGRHLEPTGNPPGAHPEPTQNPPGADPDTIRNRLGAHPESTRGRLGNHPEPTRNRTGSSCSIVTISSETQRVPVSWESNDLTKKNGTILELESTPNLSQKVKDWMNTCKYDDENCDSVDDNNKNNQTTCIRYDFEKSTRTTTLPKSCFTRATPLFSYMEEAKKNTCLNDSRKNNAECHRHNGKNAQKNADYDTPLSPESQKKELCSYLQLMKPDDKPENFFVEYRRSVRVKNLAQNSEKKELEDKSRNKESQNVVSDCSKCDKAGGDVVQFPALKSFKELKMKMNRIGSLFKQKTSDCEAPNKYLPLPPQEIYMEETDFEDSVRDFMKGSPKATKNGASASLRKVENRKKFKFSLKRTFKKSKFNFTRINTLRSKGRLREISLDTLILRKSHLRKKARRKLFRQMKEKARKDKPKKPEKIASPRCEIISVHTTSDDENVDLKNFVDDMLELDKMSEEHRKSVIESRILASSSITNLINKQATPEADVQKAYKIFSDLSSEQKTSDEKENNTHAVKNLVTGFAIADHDYTDASEKLSHEEDDDDDDDQSTTSSVSPVPIPDLQVLPVNTEVEAKSLHRSLALGNRRKSYLNNCGLHNWSSGSGSDNKKLNHSISISKADGAVLRAFYQDYNLVIAQQNSVSFWTQSALGNVLGAQNMWIPKGQTPRIPLNSTYIQKGAMEMVISIETSVAYVELWTKEHKSEIREVPVADVFATVYFWRLRQNGLDKKVLQLENIKGFADDVQYCVLRCYPRIIVSWHSVQGGDKRTKIRSYHLAADFQTVANISEIQPVEHYVSSLHNIEDCDNLVMGCGENKITLWNIEYGYIVATVELSNIKSPLSTLWVKCDRGFLFTIQECVDQELRLIAINGMNHSWKKLQNYNPVPGFDRLKGVYIENGILIAYYSQGILCWNAQTGQLIVEEVPNECEYIPCGKHVIMIVNESIVVKHSLSHLITADDL</sequence>
<evidence type="ECO:0000256" key="6">
    <source>
        <dbReference type="ARBA" id="ARBA00022946"/>
    </source>
</evidence>
<keyword evidence="8" id="KW-0411">Iron-sulfur</keyword>
<feature type="region of interest" description="Disordered" evidence="10">
    <location>
        <begin position="491"/>
        <end position="608"/>
    </location>
</feature>
<dbReference type="PANTHER" id="PTHR11178">
    <property type="entry name" value="IRON-SULFUR CLUSTER SCAFFOLD PROTEIN NFU-RELATED"/>
    <property type="match status" value="1"/>
</dbReference>
<comment type="function">
    <text evidence="1">Molecular scaffold for [Fe-S] cluster assembly of mitochondrial iron-sulfur proteins.</text>
</comment>
<dbReference type="InterPro" id="IPR014824">
    <property type="entry name" value="Nfu/NifU_N"/>
</dbReference>
<dbReference type="FunFam" id="3.30.1370.70:FF:000002">
    <property type="entry name" value="NFU1 iron-sulfur cluster scaffold homolog, mitochondrial"/>
    <property type="match status" value="1"/>
</dbReference>
<keyword evidence="9" id="KW-0496">Mitochondrion</keyword>
<gene>
    <name evidence="12" type="ORF">GEV33_013528</name>
</gene>
<dbReference type="PROSITE" id="PS51421">
    <property type="entry name" value="RAS"/>
    <property type="match status" value="1"/>
</dbReference>
<dbReference type="SMART" id="SM00173">
    <property type="entry name" value="RAS"/>
    <property type="match status" value="1"/>
</dbReference>
<dbReference type="InterPro" id="IPR001075">
    <property type="entry name" value="NIF_FeS_clus_asmbl_NifU_C"/>
</dbReference>
<dbReference type="NCBIfam" id="TIGR00231">
    <property type="entry name" value="small_GTP"/>
    <property type="match status" value="1"/>
</dbReference>
<dbReference type="GO" id="GO:0016226">
    <property type="term" value="P:iron-sulfur cluster assembly"/>
    <property type="evidence" value="ECO:0007669"/>
    <property type="project" value="InterPro"/>
</dbReference>
<evidence type="ECO:0000256" key="1">
    <source>
        <dbReference type="ARBA" id="ARBA00002175"/>
    </source>
</evidence>
<feature type="region of interest" description="Disordered" evidence="10">
    <location>
        <begin position="1082"/>
        <end position="1110"/>
    </location>
</feature>
<dbReference type="SUPFAM" id="SSF110836">
    <property type="entry name" value="Hypothetical protein SAV1430"/>
    <property type="match status" value="1"/>
</dbReference>
<feature type="compositionally biased region" description="Pro residues" evidence="10">
    <location>
        <begin position="559"/>
        <end position="575"/>
    </location>
</feature>
<evidence type="ECO:0000256" key="5">
    <source>
        <dbReference type="ARBA" id="ARBA00022723"/>
    </source>
</evidence>
<dbReference type="GO" id="GO:0005525">
    <property type="term" value="F:GTP binding"/>
    <property type="evidence" value="ECO:0007669"/>
    <property type="project" value="InterPro"/>
</dbReference>
<evidence type="ECO:0000313" key="12">
    <source>
        <dbReference type="EMBL" id="KAH0809262.1"/>
    </source>
</evidence>
<evidence type="ECO:0000256" key="9">
    <source>
        <dbReference type="ARBA" id="ARBA00023128"/>
    </source>
</evidence>
<dbReference type="InterPro" id="IPR027417">
    <property type="entry name" value="P-loop_NTPase"/>
</dbReference>
<feature type="compositionally biased region" description="Acidic residues" evidence="10">
    <location>
        <begin position="1088"/>
        <end position="1097"/>
    </location>
</feature>
<evidence type="ECO:0000256" key="7">
    <source>
        <dbReference type="ARBA" id="ARBA00023004"/>
    </source>
</evidence>
<dbReference type="SUPFAM" id="SSF50978">
    <property type="entry name" value="WD40 repeat-like"/>
    <property type="match status" value="1"/>
</dbReference>
<organism evidence="12 13">
    <name type="scientific">Tenebrio molitor</name>
    <name type="common">Yellow mealworm beetle</name>
    <dbReference type="NCBI Taxonomy" id="7067"/>
    <lineage>
        <taxon>Eukaryota</taxon>
        <taxon>Metazoa</taxon>
        <taxon>Ecdysozoa</taxon>
        <taxon>Arthropoda</taxon>
        <taxon>Hexapoda</taxon>
        <taxon>Insecta</taxon>
        <taxon>Pterygota</taxon>
        <taxon>Neoptera</taxon>
        <taxon>Endopterygota</taxon>
        <taxon>Coleoptera</taxon>
        <taxon>Polyphaga</taxon>
        <taxon>Cucujiformia</taxon>
        <taxon>Tenebrionidae</taxon>
        <taxon>Tenebrio</taxon>
    </lineage>
</organism>
<dbReference type="GO" id="GO:0003924">
    <property type="term" value="F:GTPase activity"/>
    <property type="evidence" value="ECO:0007669"/>
    <property type="project" value="InterPro"/>
</dbReference>
<name>A0A8J6H7F7_TENMO</name>
<dbReference type="InterPro" id="IPR001806">
    <property type="entry name" value="Small_GTPase"/>
</dbReference>
<dbReference type="GO" id="GO:0005506">
    <property type="term" value="F:iron ion binding"/>
    <property type="evidence" value="ECO:0007669"/>
    <property type="project" value="InterPro"/>
</dbReference>
<dbReference type="InterPro" id="IPR015943">
    <property type="entry name" value="WD40/YVTN_repeat-like_dom_sf"/>
</dbReference>
<dbReference type="InterPro" id="IPR005225">
    <property type="entry name" value="Small_GTP-bd"/>
</dbReference>